<dbReference type="RefSeq" id="WP_160775434.1">
    <property type="nucleotide sequence ID" value="NZ_WUMV01000003.1"/>
</dbReference>
<evidence type="ECO:0000256" key="4">
    <source>
        <dbReference type="ARBA" id="ARBA00022729"/>
    </source>
</evidence>
<dbReference type="NCBIfam" id="TIGR01256">
    <property type="entry name" value="modA"/>
    <property type="match status" value="1"/>
</dbReference>
<dbReference type="PANTHER" id="PTHR30632">
    <property type="entry name" value="MOLYBDATE-BINDING PERIPLASMIC PROTEIN"/>
    <property type="match status" value="1"/>
</dbReference>
<dbReference type="SUPFAM" id="SSF53850">
    <property type="entry name" value="Periplasmic binding protein-like II"/>
    <property type="match status" value="1"/>
</dbReference>
<dbReference type="GO" id="GO:0030288">
    <property type="term" value="C:outer membrane-bounded periplasmic space"/>
    <property type="evidence" value="ECO:0007669"/>
    <property type="project" value="TreeGrafter"/>
</dbReference>
<keyword evidence="9" id="KW-1185">Reference proteome</keyword>
<feature type="binding site" evidence="6">
    <location>
        <position position="173"/>
    </location>
    <ligand>
        <name>molybdate</name>
        <dbReference type="ChEBI" id="CHEBI:36264"/>
    </ligand>
</feature>
<dbReference type="Proteomes" id="UP000433101">
    <property type="component" value="Unassembled WGS sequence"/>
</dbReference>
<name>A0A7X3LU94_9HYPH</name>
<dbReference type="InterPro" id="IPR050682">
    <property type="entry name" value="ModA/WtpA"/>
</dbReference>
<comment type="subunit">
    <text evidence="5">The complex is composed of two ATP-binding proteins (ModC), two transmembrane proteins (ModB) and a solute-binding protein (ModA).</text>
</comment>
<dbReference type="Gene3D" id="3.40.190.10">
    <property type="entry name" value="Periplasmic binding protein-like II"/>
    <property type="match status" value="2"/>
</dbReference>
<dbReference type="EMBL" id="WUMV01000003">
    <property type="protein sequence ID" value="MXN65232.1"/>
    <property type="molecule type" value="Genomic_DNA"/>
</dbReference>
<evidence type="ECO:0000256" key="7">
    <source>
        <dbReference type="SAM" id="SignalP"/>
    </source>
</evidence>
<comment type="caution">
    <text evidence="8">The sequence shown here is derived from an EMBL/GenBank/DDBJ whole genome shotgun (WGS) entry which is preliminary data.</text>
</comment>
<feature type="binding site" evidence="6">
    <location>
        <position position="62"/>
    </location>
    <ligand>
        <name>molybdate</name>
        <dbReference type="ChEBI" id="CHEBI:36264"/>
    </ligand>
</feature>
<gene>
    <name evidence="8" type="primary">modA</name>
    <name evidence="8" type="ORF">GR183_10005</name>
</gene>
<dbReference type="GO" id="GO:0046872">
    <property type="term" value="F:metal ion binding"/>
    <property type="evidence" value="ECO:0007669"/>
    <property type="project" value="UniProtKB-KW"/>
</dbReference>
<keyword evidence="2 6" id="KW-0500">Molybdenum</keyword>
<keyword evidence="4 7" id="KW-0732">Signal</keyword>
<dbReference type="PIRSF" id="PIRSF004846">
    <property type="entry name" value="ModA"/>
    <property type="match status" value="1"/>
</dbReference>
<dbReference type="GO" id="GO:0030973">
    <property type="term" value="F:molybdate ion binding"/>
    <property type="evidence" value="ECO:0007669"/>
    <property type="project" value="TreeGrafter"/>
</dbReference>
<dbReference type="GO" id="GO:1901359">
    <property type="term" value="F:tungstate binding"/>
    <property type="evidence" value="ECO:0007669"/>
    <property type="project" value="UniProtKB-ARBA"/>
</dbReference>
<dbReference type="FunFam" id="3.40.190.10:FF:000035">
    <property type="entry name" value="Molybdate ABC transporter substrate-binding protein"/>
    <property type="match status" value="1"/>
</dbReference>
<evidence type="ECO:0000256" key="2">
    <source>
        <dbReference type="ARBA" id="ARBA00022505"/>
    </source>
</evidence>
<dbReference type="PANTHER" id="PTHR30632:SF17">
    <property type="entry name" value="MOLYBDATE-BINDING PROTEIN MODA"/>
    <property type="match status" value="1"/>
</dbReference>
<evidence type="ECO:0000256" key="1">
    <source>
        <dbReference type="ARBA" id="ARBA00009175"/>
    </source>
</evidence>
<feature type="binding site" evidence="6">
    <location>
        <position position="146"/>
    </location>
    <ligand>
        <name>molybdate</name>
        <dbReference type="ChEBI" id="CHEBI:36264"/>
    </ligand>
</feature>
<feature type="binding site" evidence="6">
    <location>
        <position position="191"/>
    </location>
    <ligand>
        <name>molybdate</name>
        <dbReference type="ChEBI" id="CHEBI:36264"/>
    </ligand>
</feature>
<dbReference type="AlphaFoldDB" id="A0A7X3LU94"/>
<evidence type="ECO:0000256" key="3">
    <source>
        <dbReference type="ARBA" id="ARBA00022723"/>
    </source>
</evidence>
<evidence type="ECO:0000256" key="6">
    <source>
        <dbReference type="PIRSR" id="PIRSR004846-1"/>
    </source>
</evidence>
<dbReference type="InterPro" id="IPR005950">
    <property type="entry name" value="ModA"/>
</dbReference>
<feature type="chain" id="PRO_5031383354" evidence="7">
    <location>
        <begin position="25"/>
        <end position="254"/>
    </location>
</feature>
<comment type="similarity">
    <text evidence="1">Belongs to the bacterial solute-binding protein ModA family.</text>
</comment>
<dbReference type="Pfam" id="PF13531">
    <property type="entry name" value="SBP_bac_11"/>
    <property type="match status" value="1"/>
</dbReference>
<protein>
    <submittedName>
        <fullName evidence="8">Molybdate ABC transporter substrate-binding protein</fullName>
    </submittedName>
</protein>
<proteinExistence type="inferred from homology"/>
<evidence type="ECO:0000313" key="9">
    <source>
        <dbReference type="Proteomes" id="UP000433101"/>
    </source>
</evidence>
<sequence>MRRLHIAIAAVFALALALASPADAAERLTIFAAASLKDALEAAGKAYARETGTEVVYSFAGTASIARQVEAGAPADLFFSADELWMDHVRHAGAVVPETIITVATNTLVVVAPKTNPEPLELTTEGFLSRLGDRRLAVADTETIPAGRYAKAALSDLNLYEDLAGRLAPMENVRIALATVARGETPLGIVYASDAIAEKDVAVVAEIPEDSHPAIVYPAAVTTIARQGAKEFLAFLKTPQAREAFRAAGLRPVD</sequence>
<evidence type="ECO:0000313" key="8">
    <source>
        <dbReference type="EMBL" id="MXN65232.1"/>
    </source>
</evidence>
<accession>A0A7X3LU94</accession>
<feature type="binding site" evidence="6">
    <location>
        <position position="35"/>
    </location>
    <ligand>
        <name>molybdate</name>
        <dbReference type="ChEBI" id="CHEBI:36264"/>
    </ligand>
</feature>
<reference evidence="8 9" key="1">
    <citation type="submission" date="2019-12" db="EMBL/GenBank/DDBJ databases">
        <authorList>
            <person name="Li M."/>
        </authorList>
    </citation>
    <scope>NUCLEOTIDE SEQUENCE [LARGE SCALE GENOMIC DNA]</scope>
    <source>
        <strain evidence="8 9">GBMRC 2046</strain>
    </source>
</reference>
<dbReference type="GO" id="GO:0015689">
    <property type="term" value="P:molybdate ion transport"/>
    <property type="evidence" value="ECO:0007669"/>
    <property type="project" value="InterPro"/>
</dbReference>
<feature type="signal peptide" evidence="7">
    <location>
        <begin position="1"/>
        <end position="24"/>
    </location>
</feature>
<keyword evidence="3 6" id="KW-0479">Metal-binding</keyword>
<organism evidence="8 9">
    <name type="scientific">Stappia sediminis</name>
    <dbReference type="NCBI Taxonomy" id="2692190"/>
    <lineage>
        <taxon>Bacteria</taxon>
        <taxon>Pseudomonadati</taxon>
        <taxon>Pseudomonadota</taxon>
        <taxon>Alphaproteobacteria</taxon>
        <taxon>Hyphomicrobiales</taxon>
        <taxon>Stappiaceae</taxon>
        <taxon>Stappia</taxon>
    </lineage>
</organism>
<evidence type="ECO:0000256" key="5">
    <source>
        <dbReference type="ARBA" id="ARBA00062515"/>
    </source>
</evidence>